<reference evidence="2" key="1">
    <citation type="journal article" date="2015" name="PLoS ONE">
        <title>An Insight into the Sialome of the Lone Star Tick, Amblyomma americanum, with a Glimpse on Its Time Dependent Gene Expression.</title>
        <authorList>
            <person name="Karim S."/>
            <person name="Ribeiro J.M."/>
        </authorList>
    </citation>
    <scope>NUCLEOTIDE SEQUENCE</scope>
    <source>
        <tissue evidence="2">Salivary gland</tissue>
    </source>
</reference>
<protein>
    <submittedName>
        <fullName evidence="2">Putative lipocalin-3 1</fullName>
    </submittedName>
</protein>
<feature type="chain" id="PRO_5002201803" evidence="1">
    <location>
        <begin position="30"/>
        <end position="192"/>
    </location>
</feature>
<accession>A0A0C9R626</accession>
<dbReference type="AlphaFoldDB" id="A0A0C9R626"/>
<feature type="signal peptide" evidence="1">
    <location>
        <begin position="1"/>
        <end position="29"/>
    </location>
</feature>
<evidence type="ECO:0000256" key="1">
    <source>
        <dbReference type="SAM" id="SignalP"/>
    </source>
</evidence>
<evidence type="ECO:0000313" key="2">
    <source>
        <dbReference type="EMBL" id="JAG92435.1"/>
    </source>
</evidence>
<sequence length="192" mass="21829">MGEAHFTRQVMAAGQVVLVFISTLPFAAAQAESGNAEAGQEVDIKKFLQKNPKIRVYEATESGNKTCVADYYSAATKTDVEFKRYFTEGTNQSYYPLRGEFGPTQQEQEGRFTKMTVYYSQTGKDDKKLSEETMVYFSMDETCAVFKVEENAENSIPWYDVRISHDSVDLPHTSCLKFYKEKKPGYNFKACL</sequence>
<name>A0A0C9R626_AMBAM</name>
<dbReference type="EMBL" id="GBZX01000305">
    <property type="protein sequence ID" value="JAG92435.1"/>
    <property type="molecule type" value="mRNA"/>
</dbReference>
<organism evidence="2">
    <name type="scientific">Amblyomma americanum</name>
    <name type="common">Lone star tick</name>
    <dbReference type="NCBI Taxonomy" id="6943"/>
    <lineage>
        <taxon>Eukaryota</taxon>
        <taxon>Metazoa</taxon>
        <taxon>Ecdysozoa</taxon>
        <taxon>Arthropoda</taxon>
        <taxon>Chelicerata</taxon>
        <taxon>Arachnida</taxon>
        <taxon>Acari</taxon>
        <taxon>Parasitiformes</taxon>
        <taxon>Ixodida</taxon>
        <taxon>Ixodoidea</taxon>
        <taxon>Ixodidae</taxon>
        <taxon>Amblyomminae</taxon>
        <taxon>Amblyomma</taxon>
    </lineage>
</organism>
<keyword evidence="1" id="KW-0732">Signal</keyword>
<proteinExistence type="evidence at transcript level"/>